<evidence type="ECO:0000256" key="1">
    <source>
        <dbReference type="SAM" id="Phobius"/>
    </source>
</evidence>
<protein>
    <submittedName>
        <fullName evidence="2">CcoQ/FixQ family Cbb3-type cytochrome c oxidase assembly chaperone</fullName>
    </submittedName>
</protein>
<reference evidence="3" key="1">
    <citation type="journal article" date="2019" name="Int. J. Syst. Evol. Microbiol.">
        <title>The Global Catalogue of Microorganisms (GCM) 10K type strain sequencing project: providing services to taxonomists for standard genome sequencing and annotation.</title>
        <authorList>
            <consortium name="The Broad Institute Genomics Platform"/>
            <consortium name="The Broad Institute Genome Sequencing Center for Infectious Disease"/>
            <person name="Wu L."/>
            <person name="Ma J."/>
        </authorList>
    </citation>
    <scope>NUCLEOTIDE SEQUENCE [LARGE SCALE GENOMIC DNA]</scope>
    <source>
        <strain evidence="3">KCTC 52925</strain>
    </source>
</reference>
<comment type="caution">
    <text evidence="2">The sequence shown here is derived from an EMBL/GenBank/DDBJ whole genome shotgun (WGS) entry which is preliminary data.</text>
</comment>
<feature type="transmembrane region" description="Helical" evidence="1">
    <location>
        <begin position="16"/>
        <end position="38"/>
    </location>
</feature>
<sequence length="70" mass="8125">MLKFVKGPLESIEGVSIYPIISLLIFFIFFTALFWWVFTAKKDYINKVSNLPLEIEEGEDNFSDQKTSES</sequence>
<dbReference type="EMBL" id="JBHUOJ010000022">
    <property type="protein sequence ID" value="MFD2833708.1"/>
    <property type="molecule type" value="Genomic_DNA"/>
</dbReference>
<keyword evidence="1" id="KW-1133">Transmembrane helix</keyword>
<accession>A0ABW5X658</accession>
<keyword evidence="1" id="KW-0472">Membrane</keyword>
<dbReference type="RefSeq" id="WP_251742797.1">
    <property type="nucleotide sequence ID" value="NZ_JBHUOJ010000022.1"/>
</dbReference>
<keyword evidence="3" id="KW-1185">Reference proteome</keyword>
<organism evidence="2 3">
    <name type="scientific">Christiangramia antarctica</name>
    <dbReference type="NCBI Taxonomy" id="2058158"/>
    <lineage>
        <taxon>Bacteria</taxon>
        <taxon>Pseudomonadati</taxon>
        <taxon>Bacteroidota</taxon>
        <taxon>Flavobacteriia</taxon>
        <taxon>Flavobacteriales</taxon>
        <taxon>Flavobacteriaceae</taxon>
        <taxon>Christiangramia</taxon>
    </lineage>
</organism>
<proteinExistence type="predicted"/>
<evidence type="ECO:0000313" key="3">
    <source>
        <dbReference type="Proteomes" id="UP001597438"/>
    </source>
</evidence>
<dbReference type="Proteomes" id="UP001597438">
    <property type="component" value="Unassembled WGS sequence"/>
</dbReference>
<keyword evidence="1" id="KW-0812">Transmembrane</keyword>
<evidence type="ECO:0000313" key="2">
    <source>
        <dbReference type="EMBL" id="MFD2833708.1"/>
    </source>
</evidence>
<gene>
    <name evidence="2" type="ORF">ACFSYS_10445</name>
</gene>
<name>A0ABW5X658_9FLAO</name>